<name>A0A259TUT4_9BACT</name>
<keyword evidence="3" id="KW-1185">Reference proteome</keyword>
<dbReference type="InParanoid" id="A0A259TUT4"/>
<dbReference type="GO" id="GO:0007165">
    <property type="term" value="P:signal transduction"/>
    <property type="evidence" value="ECO:0007669"/>
    <property type="project" value="InterPro"/>
</dbReference>
<proteinExistence type="predicted"/>
<evidence type="ECO:0000313" key="3">
    <source>
        <dbReference type="Proteomes" id="UP000216446"/>
    </source>
</evidence>
<dbReference type="AlphaFoldDB" id="A0A259TUT4"/>
<sequence length="178" mass="19617">MASYLSDTSLRARSIKRYDPDLKLESSPGTSYSSVFLSHSHLDKDLVEGLVDRLARLGVRVYVDWKDATLPASPSRDTVETIKKQIVANDVFMLLATDRALESKWVPWELGVADQAKGYDRIVVVPVTRNGTYLGSEYVRVYRQLREELGSLKIFGPGGSGTGSAASNYLRGKAAIFG</sequence>
<organism evidence="2 3">
    <name type="scientific">Rubricoccus marinus</name>
    <dbReference type="NCBI Taxonomy" id="716817"/>
    <lineage>
        <taxon>Bacteria</taxon>
        <taxon>Pseudomonadati</taxon>
        <taxon>Rhodothermota</taxon>
        <taxon>Rhodothermia</taxon>
        <taxon>Rhodothermales</taxon>
        <taxon>Rubricoccaceae</taxon>
        <taxon>Rubricoccus</taxon>
    </lineage>
</organism>
<comment type="caution">
    <text evidence="2">The sequence shown here is derived from an EMBL/GenBank/DDBJ whole genome shotgun (WGS) entry which is preliminary data.</text>
</comment>
<feature type="domain" description="TIR" evidence="1">
    <location>
        <begin position="35"/>
        <end position="130"/>
    </location>
</feature>
<accession>A0A259TUT4</accession>
<evidence type="ECO:0000313" key="2">
    <source>
        <dbReference type="EMBL" id="OZC01456.1"/>
    </source>
</evidence>
<dbReference type="SUPFAM" id="SSF52200">
    <property type="entry name" value="Toll/Interleukin receptor TIR domain"/>
    <property type="match status" value="1"/>
</dbReference>
<dbReference type="EMBL" id="MQWB01000010">
    <property type="protein sequence ID" value="OZC01456.1"/>
    <property type="molecule type" value="Genomic_DNA"/>
</dbReference>
<dbReference type="Proteomes" id="UP000216446">
    <property type="component" value="Unassembled WGS sequence"/>
</dbReference>
<dbReference type="InterPro" id="IPR035897">
    <property type="entry name" value="Toll_tir_struct_dom_sf"/>
</dbReference>
<dbReference type="RefSeq" id="WP_094551605.1">
    <property type="nucleotide sequence ID" value="NZ_MQWB01000010.1"/>
</dbReference>
<dbReference type="Pfam" id="PF13676">
    <property type="entry name" value="TIR_2"/>
    <property type="match status" value="1"/>
</dbReference>
<protein>
    <recommendedName>
        <fullName evidence="1">TIR domain-containing protein</fullName>
    </recommendedName>
</protein>
<dbReference type="InterPro" id="IPR000157">
    <property type="entry name" value="TIR_dom"/>
</dbReference>
<gene>
    <name evidence="2" type="ORF">BSZ36_17420</name>
</gene>
<dbReference type="OrthoDB" id="9810385at2"/>
<dbReference type="Gene3D" id="3.40.50.10140">
    <property type="entry name" value="Toll/interleukin-1 receptor homology (TIR) domain"/>
    <property type="match status" value="1"/>
</dbReference>
<evidence type="ECO:0000259" key="1">
    <source>
        <dbReference type="Pfam" id="PF13676"/>
    </source>
</evidence>
<reference evidence="2 3" key="1">
    <citation type="submission" date="2016-11" db="EMBL/GenBank/DDBJ databases">
        <title>Study of marine rhodopsin-containing bacteria.</title>
        <authorList>
            <person name="Yoshizawa S."/>
            <person name="Kumagai Y."/>
            <person name="Kogure K."/>
        </authorList>
    </citation>
    <scope>NUCLEOTIDE SEQUENCE [LARGE SCALE GENOMIC DNA]</scope>
    <source>
        <strain evidence="2 3">SG-29</strain>
    </source>
</reference>